<dbReference type="Pfam" id="PF06965">
    <property type="entry name" value="Na_H_antiport_1"/>
    <property type="match status" value="1"/>
</dbReference>
<evidence type="ECO:0000256" key="3">
    <source>
        <dbReference type="ARBA" id="ARBA00022692"/>
    </source>
</evidence>
<feature type="transmembrane region" description="Helical" evidence="6">
    <location>
        <begin position="140"/>
        <end position="161"/>
    </location>
</feature>
<dbReference type="AlphaFoldDB" id="A0A255ZQ08"/>
<feature type="transmembrane region" description="Helical" evidence="6">
    <location>
        <begin position="115"/>
        <end position="134"/>
    </location>
</feature>
<comment type="subcellular location">
    <subcellularLocation>
        <location evidence="1">Cell inner membrane</location>
        <topology evidence="1">Multi-pass membrane protein</topology>
    </subcellularLocation>
    <subcellularLocation>
        <location evidence="6">Cell membrane</location>
        <topology evidence="6">Multi-pass membrane protein</topology>
    </subcellularLocation>
</comment>
<dbReference type="Gene3D" id="1.20.1530.10">
    <property type="entry name" value="Na+/H+ antiporter like domain"/>
    <property type="match status" value="1"/>
</dbReference>
<dbReference type="PANTHER" id="PTHR30341:SF0">
    <property type="entry name" value="NA(+)_H(+) ANTIPORTER NHAA"/>
    <property type="match status" value="1"/>
</dbReference>
<dbReference type="HAMAP" id="MF_01844">
    <property type="entry name" value="NhaA"/>
    <property type="match status" value="1"/>
</dbReference>
<dbReference type="PANTHER" id="PTHR30341">
    <property type="entry name" value="SODIUM ION/PROTON ANTIPORTER NHAA-RELATED"/>
    <property type="match status" value="1"/>
</dbReference>
<feature type="transmembrane region" description="Helical" evidence="6">
    <location>
        <begin position="198"/>
        <end position="215"/>
    </location>
</feature>
<gene>
    <name evidence="6 7" type="primary">nhaA</name>
    <name evidence="7" type="ORF">CHX27_09585</name>
</gene>
<dbReference type="GO" id="GO:0015385">
    <property type="term" value="F:sodium:proton antiporter activity"/>
    <property type="evidence" value="ECO:0007669"/>
    <property type="project" value="UniProtKB-UniRule"/>
</dbReference>
<feature type="transmembrane region" description="Helical" evidence="6">
    <location>
        <begin position="173"/>
        <end position="192"/>
    </location>
</feature>
<dbReference type="EMBL" id="NOXX01000201">
    <property type="protein sequence ID" value="OYQ43588.1"/>
    <property type="molecule type" value="Genomic_DNA"/>
</dbReference>
<comment type="catalytic activity">
    <reaction evidence="6">
        <text>Na(+)(in) + 2 H(+)(out) = Na(+)(out) + 2 H(+)(in)</text>
        <dbReference type="Rhea" id="RHEA:29251"/>
        <dbReference type="ChEBI" id="CHEBI:15378"/>
        <dbReference type="ChEBI" id="CHEBI:29101"/>
    </reaction>
</comment>
<feature type="transmembrane region" description="Helical" evidence="6">
    <location>
        <begin position="222"/>
        <end position="255"/>
    </location>
</feature>
<sequence>MKISQVEKLKQKVQRKFLKPVANFVSKSTAGSLFLLVATLAAVFIANSSYADWYHHFWKQKFGFSFDGQLYLEKDLHHWINDGLMAIFFFVVGLELKREIVAGELSEVKKAALPIFAALGGMLVPAAIFLVFNHDNPQAVSGWGIPMATDIAFALGIIYFLGDRIPDSLKVFLAALAIADDLGAVLVIAFFYTSEIELTNLGVGALFLLVLLLANRLGVRNTAFYGIIGVSGVWLSFLLSGVHATIAAVLIAFTIPSRTKIEETEFAVKMKEDLSDFETAEGNEFPTLTSEQLHLLERMNRNIDAALTPSQKLEYKLHPIVAFLILPIFAFANAGVTVSGNIVEQLLSNVALGVALGLVLGKVIGVFLTSYLLLRLKWVQLPVGVSLYQLFGVSFLAAIGFTMSLFVTELAFTDAQLITEAKVGIFAASLLGGSLGYLLLSKNKSNLIVE</sequence>
<feature type="transmembrane region" description="Helical" evidence="6">
    <location>
        <begin position="21"/>
        <end position="46"/>
    </location>
</feature>
<proteinExistence type="inferred from homology"/>
<dbReference type="GO" id="GO:0006885">
    <property type="term" value="P:regulation of pH"/>
    <property type="evidence" value="ECO:0007669"/>
    <property type="project" value="UniProtKB-UniRule"/>
</dbReference>
<dbReference type="Proteomes" id="UP000216035">
    <property type="component" value="Unassembled WGS sequence"/>
</dbReference>
<dbReference type="InterPro" id="IPR023171">
    <property type="entry name" value="Na/H_antiporter_dom_sf"/>
</dbReference>
<keyword evidence="6" id="KW-0050">Antiport</keyword>
<keyword evidence="6" id="KW-0739">Sodium transport</keyword>
<comment type="function">
    <text evidence="6">Na(+)/H(+) antiporter that extrudes sodium in exchange for external protons.</text>
</comment>
<organism evidence="7 8">
    <name type="scientific">Flavobacterium aurantiibacter</name>
    <dbReference type="NCBI Taxonomy" id="2023067"/>
    <lineage>
        <taxon>Bacteria</taxon>
        <taxon>Pseudomonadati</taxon>
        <taxon>Bacteroidota</taxon>
        <taxon>Flavobacteriia</taxon>
        <taxon>Flavobacteriales</taxon>
        <taxon>Flavobacteriaceae</taxon>
        <taxon>Flavobacterium</taxon>
    </lineage>
</organism>
<keyword evidence="6" id="KW-0406">Ion transport</keyword>
<comment type="caution">
    <text evidence="7">The sequence shown here is derived from an EMBL/GenBank/DDBJ whole genome shotgun (WGS) entry which is preliminary data.</text>
</comment>
<dbReference type="OrthoDB" id="9808135at2"/>
<dbReference type="InterPro" id="IPR004670">
    <property type="entry name" value="NhaA"/>
</dbReference>
<keyword evidence="6" id="KW-0915">Sodium</keyword>
<feature type="transmembrane region" description="Helical" evidence="6">
    <location>
        <begin position="386"/>
        <end position="411"/>
    </location>
</feature>
<keyword evidence="5 6" id="KW-0472">Membrane</keyword>
<evidence type="ECO:0000256" key="2">
    <source>
        <dbReference type="ARBA" id="ARBA00022475"/>
    </source>
</evidence>
<accession>A0A255ZQ08</accession>
<evidence type="ECO:0000313" key="8">
    <source>
        <dbReference type="Proteomes" id="UP000216035"/>
    </source>
</evidence>
<feature type="transmembrane region" description="Helical" evidence="6">
    <location>
        <begin position="350"/>
        <end position="374"/>
    </location>
</feature>
<dbReference type="GO" id="GO:0005886">
    <property type="term" value="C:plasma membrane"/>
    <property type="evidence" value="ECO:0007669"/>
    <property type="project" value="UniProtKB-SubCell"/>
</dbReference>
<keyword evidence="8" id="KW-1185">Reference proteome</keyword>
<keyword evidence="6" id="KW-0813">Transport</keyword>
<feature type="transmembrane region" description="Helical" evidence="6">
    <location>
        <begin position="317"/>
        <end position="338"/>
    </location>
</feature>
<evidence type="ECO:0000256" key="1">
    <source>
        <dbReference type="ARBA" id="ARBA00004429"/>
    </source>
</evidence>
<comment type="similarity">
    <text evidence="6">Belongs to the NhaA Na(+)/H(+) (TC 2.A.33) antiporter family.</text>
</comment>
<dbReference type="NCBIfam" id="TIGR00773">
    <property type="entry name" value="NhaA"/>
    <property type="match status" value="1"/>
</dbReference>
<name>A0A255ZQ08_9FLAO</name>
<feature type="transmembrane region" description="Helical" evidence="6">
    <location>
        <begin position="423"/>
        <end position="440"/>
    </location>
</feature>
<reference evidence="7 8" key="1">
    <citation type="submission" date="2017-07" db="EMBL/GenBank/DDBJ databases">
        <title>Flavobacterium cyanobacteriorum sp. nov., isolated from cyanobacterial aggregates in a eutrophic lake.</title>
        <authorList>
            <person name="Cai H."/>
        </authorList>
    </citation>
    <scope>NUCLEOTIDE SEQUENCE [LARGE SCALE GENOMIC DNA]</scope>
    <source>
        <strain evidence="7 8">TH167</strain>
    </source>
</reference>
<keyword evidence="3 6" id="KW-0812">Transmembrane</keyword>
<protein>
    <recommendedName>
        <fullName evidence="6">Na(+)/H(+) antiporter NhaA</fullName>
    </recommendedName>
    <alternativeName>
        <fullName evidence="6">Sodium/proton antiporter NhaA</fullName>
    </alternativeName>
</protein>
<evidence type="ECO:0000256" key="6">
    <source>
        <dbReference type="HAMAP-Rule" id="MF_01844"/>
    </source>
</evidence>
<keyword evidence="4 6" id="KW-1133">Transmembrane helix</keyword>
<evidence type="ECO:0000313" key="7">
    <source>
        <dbReference type="EMBL" id="OYQ43588.1"/>
    </source>
</evidence>
<keyword evidence="2 6" id="KW-1003">Cell membrane</keyword>
<evidence type="ECO:0000256" key="4">
    <source>
        <dbReference type="ARBA" id="ARBA00022989"/>
    </source>
</evidence>
<evidence type="ECO:0000256" key="5">
    <source>
        <dbReference type="ARBA" id="ARBA00023136"/>
    </source>
</evidence>